<evidence type="ECO:0000259" key="5">
    <source>
        <dbReference type="Pfam" id="PF00730"/>
    </source>
</evidence>
<keyword evidence="3" id="KW-0234">DNA repair</keyword>
<dbReference type="PANTHER" id="PTHR43003:SF5">
    <property type="entry name" value="DNA-3-METHYLADENINE GLYCOSYLASE"/>
    <property type="match status" value="1"/>
</dbReference>
<dbReference type="Gene3D" id="1.10.1670.40">
    <property type="match status" value="2"/>
</dbReference>
<reference evidence="6 7" key="1">
    <citation type="submission" date="2019-03" db="EMBL/GenBank/DDBJ databases">
        <title>Rhodosporidium diobovatum UCD-FST 08-225 genome sequencing, assembly, and annotation.</title>
        <authorList>
            <person name="Fakankun I.U."/>
            <person name="Fristensky B."/>
            <person name="Levin D.B."/>
        </authorList>
    </citation>
    <scope>NUCLEOTIDE SEQUENCE [LARGE SCALE GENOMIC DNA]</scope>
    <source>
        <strain evidence="6 7">UCD-FST 08-225</strain>
    </source>
</reference>
<protein>
    <submittedName>
        <fullName evidence="6">DNA glycosylase</fullName>
    </submittedName>
</protein>
<evidence type="ECO:0000313" key="7">
    <source>
        <dbReference type="Proteomes" id="UP000311382"/>
    </source>
</evidence>
<keyword evidence="7" id="KW-1185">Reference proteome</keyword>
<comment type="caution">
    <text evidence="6">The sequence shown here is derived from an EMBL/GenBank/DDBJ whole genome shotgun (WGS) entry which is preliminary data.</text>
</comment>
<proteinExistence type="inferred from homology"/>
<dbReference type="InterPro" id="IPR003265">
    <property type="entry name" value="HhH-GPD_domain"/>
</dbReference>
<keyword evidence="2" id="KW-0227">DNA damage</keyword>
<dbReference type="Pfam" id="PF00730">
    <property type="entry name" value="HhH-GPD"/>
    <property type="match status" value="1"/>
</dbReference>
<dbReference type="GO" id="GO:0006285">
    <property type="term" value="P:base-excision repair, AP site formation"/>
    <property type="evidence" value="ECO:0007669"/>
    <property type="project" value="UniProtKB-ARBA"/>
</dbReference>
<dbReference type="GO" id="GO:0005634">
    <property type="term" value="C:nucleus"/>
    <property type="evidence" value="ECO:0007669"/>
    <property type="project" value="TreeGrafter"/>
</dbReference>
<dbReference type="Gene3D" id="1.10.340.30">
    <property type="entry name" value="Hypothetical protein, domain 2"/>
    <property type="match status" value="1"/>
</dbReference>
<comment type="similarity">
    <text evidence="1">Belongs to the alkylbase DNA glycosidase AlkA family.</text>
</comment>
<feature type="compositionally biased region" description="Pro residues" evidence="4">
    <location>
        <begin position="19"/>
        <end position="30"/>
    </location>
</feature>
<dbReference type="GO" id="GO:0043916">
    <property type="term" value="F:DNA-7-methylguanine glycosylase activity"/>
    <property type="evidence" value="ECO:0007669"/>
    <property type="project" value="TreeGrafter"/>
</dbReference>
<evidence type="ECO:0000256" key="4">
    <source>
        <dbReference type="SAM" id="MobiDB-lite"/>
    </source>
</evidence>
<gene>
    <name evidence="6" type="ORF">DMC30DRAFT_252905</name>
</gene>
<accession>A0A5C5FUD0</accession>
<dbReference type="InterPro" id="IPR051912">
    <property type="entry name" value="Alkylbase_DNA_Glycosylase/TA"/>
</dbReference>
<sequence length="446" mass="48748">MSGRVTRSATRAQATSEQLPPPASPSPSPSKRPRPTPSRSAPSTPKRKKLAPTPAAESPYVPPTPNTQREIEAEAHHADEEGEKEGAVLLHPELRFRYEDAKAHLIALDKRWAKVMNAMPCKPFEGEQKEPFNPFRTLVSSILGAQISWLAARAIQHKFCRLFFPHLPEKLPPPDPSTPKLETPFPTPRQVLDLPDRFASLRGAGLSGRKVEYAVELAERFSDGRLDAKKLWGMEDEELVETLIAIRGVGPWTAHMCLIFAMKRADILPVGDLGIQKNLCRWFSHDPSFVPAIHPAKLAPASPTKLASSSGAVHPPPTPRKGGDNEGETTEFASAAQPGGDKQGEGHGLGKLAALGAVEVEQEQVIDLEAPPKKEQDEIEGGRFEFPETSNGLTPGVLKARLGGKKLKGNIYLSPKEMEELTAAWRPYRSVACWYLWSLADGDGDP</sequence>
<feature type="compositionally biased region" description="Polar residues" evidence="4">
    <location>
        <begin position="1"/>
        <end position="18"/>
    </location>
</feature>
<dbReference type="PANTHER" id="PTHR43003">
    <property type="entry name" value="DNA-3-METHYLADENINE GLYCOSYLASE"/>
    <property type="match status" value="1"/>
</dbReference>
<organism evidence="6 7">
    <name type="scientific">Rhodotorula diobovata</name>
    <dbReference type="NCBI Taxonomy" id="5288"/>
    <lineage>
        <taxon>Eukaryota</taxon>
        <taxon>Fungi</taxon>
        <taxon>Dikarya</taxon>
        <taxon>Basidiomycota</taxon>
        <taxon>Pucciniomycotina</taxon>
        <taxon>Microbotryomycetes</taxon>
        <taxon>Sporidiobolales</taxon>
        <taxon>Sporidiobolaceae</taxon>
        <taxon>Rhodotorula</taxon>
    </lineage>
</organism>
<dbReference type="GO" id="GO:0006307">
    <property type="term" value="P:DNA alkylation repair"/>
    <property type="evidence" value="ECO:0007669"/>
    <property type="project" value="TreeGrafter"/>
</dbReference>
<feature type="region of interest" description="Disordered" evidence="4">
    <location>
        <begin position="1"/>
        <end position="66"/>
    </location>
</feature>
<feature type="region of interest" description="Disordered" evidence="4">
    <location>
        <begin position="301"/>
        <end position="348"/>
    </location>
</feature>
<dbReference type="STRING" id="5288.A0A5C5FUD0"/>
<evidence type="ECO:0000256" key="1">
    <source>
        <dbReference type="ARBA" id="ARBA00010817"/>
    </source>
</evidence>
<dbReference type="FunFam" id="1.10.340.30:FF:000004">
    <property type="entry name" value="DNA-3-methyladenine glycosylase II"/>
    <property type="match status" value="1"/>
</dbReference>
<dbReference type="GO" id="GO:0032131">
    <property type="term" value="F:alkylated DNA binding"/>
    <property type="evidence" value="ECO:0007669"/>
    <property type="project" value="TreeGrafter"/>
</dbReference>
<name>A0A5C5FUD0_9BASI</name>
<evidence type="ECO:0000313" key="6">
    <source>
        <dbReference type="EMBL" id="TNY20413.1"/>
    </source>
</evidence>
<dbReference type="SUPFAM" id="SSF48150">
    <property type="entry name" value="DNA-glycosylase"/>
    <property type="match status" value="1"/>
</dbReference>
<dbReference type="Proteomes" id="UP000311382">
    <property type="component" value="Unassembled WGS sequence"/>
</dbReference>
<dbReference type="AlphaFoldDB" id="A0A5C5FUD0"/>
<dbReference type="InterPro" id="IPR011257">
    <property type="entry name" value="DNA_glycosylase"/>
</dbReference>
<feature type="domain" description="HhH-GPD" evidence="5">
    <location>
        <begin position="139"/>
        <end position="287"/>
    </location>
</feature>
<dbReference type="GO" id="GO:0032993">
    <property type="term" value="C:protein-DNA complex"/>
    <property type="evidence" value="ECO:0007669"/>
    <property type="project" value="TreeGrafter"/>
</dbReference>
<evidence type="ECO:0000256" key="3">
    <source>
        <dbReference type="ARBA" id="ARBA00023204"/>
    </source>
</evidence>
<dbReference type="EMBL" id="SOZI01000067">
    <property type="protein sequence ID" value="TNY20413.1"/>
    <property type="molecule type" value="Genomic_DNA"/>
</dbReference>
<dbReference type="OrthoDB" id="415889at2759"/>
<evidence type="ECO:0000256" key="2">
    <source>
        <dbReference type="ARBA" id="ARBA00022763"/>
    </source>
</evidence>
<dbReference type="CDD" id="cd00056">
    <property type="entry name" value="ENDO3c"/>
    <property type="match status" value="1"/>
</dbReference>
<dbReference type="GO" id="GO:0008725">
    <property type="term" value="F:DNA-3-methyladenine glycosylase activity"/>
    <property type="evidence" value="ECO:0007669"/>
    <property type="project" value="TreeGrafter"/>
</dbReference>